<evidence type="ECO:0000313" key="2">
    <source>
        <dbReference type="EMBL" id="QEI03431.1"/>
    </source>
</evidence>
<proteinExistence type="predicted"/>
<feature type="compositionally biased region" description="Acidic residues" evidence="1">
    <location>
        <begin position="129"/>
        <end position="152"/>
    </location>
</feature>
<dbReference type="Pfam" id="PF03804">
    <property type="entry name" value="DUF325"/>
    <property type="match status" value="1"/>
</dbReference>
<organism evidence="2 3">
    <name type="scientific">Spodoptera cosmioides nucleopolyhedrovirus</name>
    <dbReference type="NCBI Taxonomy" id="2605774"/>
    <lineage>
        <taxon>Viruses</taxon>
        <taxon>Viruses incertae sedis</taxon>
        <taxon>Naldaviricetes</taxon>
        <taxon>Lefavirales</taxon>
        <taxon>Baculoviridae</taxon>
        <taxon>Alphabaculovirus</taxon>
        <taxon>Alphabaculovirus spocosmioidis</taxon>
    </lineage>
</organism>
<evidence type="ECO:0000256" key="1">
    <source>
        <dbReference type="SAM" id="MobiDB-lite"/>
    </source>
</evidence>
<dbReference type="InterPro" id="IPR003225">
    <property type="entry name" value="DUF325"/>
</dbReference>
<dbReference type="EMBL" id="MK419955">
    <property type="protein sequence ID" value="QEI03431.1"/>
    <property type="molecule type" value="Genomic_DNA"/>
</dbReference>
<accession>A0A6B7KTA3</accession>
<sequence>MLVDKFALSAIRMYDKIESLTSALTDLRRFVETHVSERDYVGLGYKCRDKFIDDVVDAVVYLHLRNEKFKSKICCADDGETLNYHHHQHTSRRLVNINQYRCKNCGTINNFCTTLRNFNEKEEEKFKDDDENSIDDDDNDDDSLDEDDVIDDDDDIKSRSQVRRNAILFISKWTIFKLVTELFLWARCWFWGYCEKPWYILWNRKNKILNTVK</sequence>
<reference evidence="2 3" key="1">
    <citation type="submission" date="2019-01" db="EMBL/GenBank/DDBJ databases">
        <title>The Spodoptera cosmioides nucleopolyhedrovirus (SpcoNPV) is a novel virus isolated from the polyphagous black armyworm, Spodoptera cosmioides (Walker) (Lepidoptera: Noctuidae).</title>
        <authorList>
            <person name="Santos E.R."/>
            <person name="Oliveira L.B."/>
            <person name="Silva L.A."/>
            <person name="Sosa-Gomez D.R."/>
            <person name="Ribeiro B.M."/>
            <person name="Ardisson-Araujo D.M.P."/>
        </authorList>
    </citation>
    <scope>NUCLEOTIDE SEQUENCE [LARGE SCALE GENOMIC DNA]</scope>
    <source>
        <strain evidence="2">VPN72</strain>
    </source>
</reference>
<name>A0A6B7KTA3_9ABAC</name>
<feature type="region of interest" description="Disordered" evidence="1">
    <location>
        <begin position="123"/>
        <end position="152"/>
    </location>
</feature>
<protein>
    <submittedName>
        <fullName evidence="2">Uncharacterized protein</fullName>
    </submittedName>
</protein>
<evidence type="ECO:0000313" key="3">
    <source>
        <dbReference type="Proteomes" id="UP001223634"/>
    </source>
</evidence>
<keyword evidence="3" id="KW-1185">Reference proteome</keyword>
<dbReference type="Proteomes" id="UP001223634">
    <property type="component" value="Segment"/>
</dbReference>